<name>A0A4S8KV84_DENBC</name>
<dbReference type="CDD" id="cd09276">
    <property type="entry name" value="Rnase_HI_RT_non_LTR"/>
    <property type="match status" value="1"/>
</dbReference>
<dbReference type="InterPro" id="IPR050092">
    <property type="entry name" value="RNase_H"/>
</dbReference>
<evidence type="ECO:0000256" key="2">
    <source>
        <dbReference type="ARBA" id="ARBA00005300"/>
    </source>
</evidence>
<dbReference type="AlphaFoldDB" id="A0A4S8KV84"/>
<reference evidence="10 11" key="1">
    <citation type="journal article" date="2019" name="Nat. Ecol. Evol.">
        <title>Megaphylogeny resolves global patterns of mushroom evolution.</title>
        <authorList>
            <person name="Varga T."/>
            <person name="Krizsan K."/>
            <person name="Foldi C."/>
            <person name="Dima B."/>
            <person name="Sanchez-Garcia M."/>
            <person name="Sanchez-Ramirez S."/>
            <person name="Szollosi G.J."/>
            <person name="Szarkandi J.G."/>
            <person name="Papp V."/>
            <person name="Albert L."/>
            <person name="Andreopoulos W."/>
            <person name="Angelini C."/>
            <person name="Antonin V."/>
            <person name="Barry K.W."/>
            <person name="Bougher N.L."/>
            <person name="Buchanan P."/>
            <person name="Buyck B."/>
            <person name="Bense V."/>
            <person name="Catcheside P."/>
            <person name="Chovatia M."/>
            <person name="Cooper J."/>
            <person name="Damon W."/>
            <person name="Desjardin D."/>
            <person name="Finy P."/>
            <person name="Geml J."/>
            <person name="Haridas S."/>
            <person name="Hughes K."/>
            <person name="Justo A."/>
            <person name="Karasinski D."/>
            <person name="Kautmanova I."/>
            <person name="Kiss B."/>
            <person name="Kocsube S."/>
            <person name="Kotiranta H."/>
            <person name="LaButti K.M."/>
            <person name="Lechner B.E."/>
            <person name="Liimatainen K."/>
            <person name="Lipzen A."/>
            <person name="Lukacs Z."/>
            <person name="Mihaltcheva S."/>
            <person name="Morgado L.N."/>
            <person name="Niskanen T."/>
            <person name="Noordeloos M.E."/>
            <person name="Ohm R.A."/>
            <person name="Ortiz-Santana B."/>
            <person name="Ovrebo C."/>
            <person name="Racz N."/>
            <person name="Riley R."/>
            <person name="Savchenko A."/>
            <person name="Shiryaev A."/>
            <person name="Soop K."/>
            <person name="Spirin V."/>
            <person name="Szebenyi C."/>
            <person name="Tomsovsky M."/>
            <person name="Tulloss R.E."/>
            <person name="Uehling J."/>
            <person name="Grigoriev I.V."/>
            <person name="Vagvolgyi C."/>
            <person name="Papp T."/>
            <person name="Martin F.M."/>
            <person name="Miettinen O."/>
            <person name="Hibbett D.S."/>
            <person name="Nagy L.G."/>
        </authorList>
    </citation>
    <scope>NUCLEOTIDE SEQUENCE [LARGE SCALE GENOMIC DNA]</scope>
    <source>
        <strain evidence="10 11">CBS 962.96</strain>
    </source>
</reference>
<evidence type="ECO:0000256" key="8">
    <source>
        <dbReference type="SAM" id="MobiDB-lite"/>
    </source>
</evidence>
<proteinExistence type="inferred from homology"/>
<gene>
    <name evidence="10" type="ORF">K435DRAFT_875187</name>
</gene>
<sequence length="513" mass="57368">MSTFLGRKFSGYFSVAAFGISKITINNHSMSYRNYSQHAIHQPNLDGEATRYGDRLKIRVSHSIDLNFVERKSCKEKIKEAHESDIAEIFLSSEHLAIYTDGSLISSRAGIGLVGYRKHKEVFACSVSITTPATDINLTETKALYQAACRAAAFTFANPTIKHWHFFSDSNFAIRSVLSTEPTNAYHKISQFLVGNPEATVEISWVPAHSGILGNQNADRLAKAATPKSGPRFCPEQSMSTCYCCYSFSNHDIHINKHWVERLALRASRAVLFAQEQYFDINKERLERRARNGGHESSGRGSGGNVESELALAFRACFEDLLEKLRNIKRDLGIYETQNDIAALMNKEKDFEMLEDHYEKLKVWNAEFSDTIMRIARMTRDKRETGMGNTLNEATTNWRNSGTALTPGPTHVRGNNQQVTMDFSSSSISHPVINNCGGDNISTSNDYSMRITIANRVVNADEALSGCAPTEMEKMSRVHAKVLDALRIKNVVNDDGKKIGIQNVWLVDKDAEG</sequence>
<keyword evidence="5" id="KW-0479">Metal-binding</keyword>
<dbReference type="Proteomes" id="UP000297245">
    <property type="component" value="Unassembled WGS sequence"/>
</dbReference>
<keyword evidence="6" id="KW-0255">Endonuclease</keyword>
<dbReference type="SUPFAM" id="SSF53098">
    <property type="entry name" value="Ribonuclease H-like"/>
    <property type="match status" value="1"/>
</dbReference>
<comment type="catalytic activity">
    <reaction evidence="1">
        <text>Endonucleolytic cleavage to 5'-phosphomonoester.</text>
        <dbReference type="EC" id="3.1.26.4"/>
    </reaction>
</comment>
<evidence type="ECO:0000256" key="5">
    <source>
        <dbReference type="ARBA" id="ARBA00022723"/>
    </source>
</evidence>
<evidence type="ECO:0000259" key="9">
    <source>
        <dbReference type="PROSITE" id="PS50879"/>
    </source>
</evidence>
<dbReference type="OrthoDB" id="3230070at2759"/>
<comment type="similarity">
    <text evidence="2">Belongs to the RNase H family.</text>
</comment>
<dbReference type="Gene3D" id="3.30.420.10">
    <property type="entry name" value="Ribonuclease H-like superfamily/Ribonuclease H"/>
    <property type="match status" value="1"/>
</dbReference>
<dbReference type="EC" id="3.1.26.4" evidence="3"/>
<keyword evidence="4" id="KW-0540">Nuclease</keyword>
<dbReference type="Pfam" id="PF00075">
    <property type="entry name" value="RNase_H"/>
    <property type="match status" value="1"/>
</dbReference>
<dbReference type="PROSITE" id="PS50879">
    <property type="entry name" value="RNASE_H_1"/>
    <property type="match status" value="1"/>
</dbReference>
<dbReference type="EMBL" id="ML179991">
    <property type="protein sequence ID" value="THU79681.1"/>
    <property type="molecule type" value="Genomic_DNA"/>
</dbReference>
<dbReference type="GO" id="GO:0003676">
    <property type="term" value="F:nucleic acid binding"/>
    <property type="evidence" value="ECO:0007669"/>
    <property type="project" value="InterPro"/>
</dbReference>
<dbReference type="InterPro" id="IPR012337">
    <property type="entry name" value="RNaseH-like_sf"/>
</dbReference>
<dbReference type="GO" id="GO:0043137">
    <property type="term" value="P:DNA replication, removal of RNA primer"/>
    <property type="evidence" value="ECO:0007669"/>
    <property type="project" value="TreeGrafter"/>
</dbReference>
<protein>
    <recommendedName>
        <fullName evidence="3">ribonuclease H</fullName>
        <ecNumber evidence="3">3.1.26.4</ecNumber>
    </recommendedName>
</protein>
<dbReference type="PANTHER" id="PTHR10642">
    <property type="entry name" value="RIBONUCLEASE H1"/>
    <property type="match status" value="1"/>
</dbReference>
<dbReference type="PANTHER" id="PTHR10642:SF26">
    <property type="entry name" value="RIBONUCLEASE H1"/>
    <property type="match status" value="1"/>
</dbReference>
<keyword evidence="11" id="KW-1185">Reference proteome</keyword>
<feature type="domain" description="RNase H type-1" evidence="9">
    <location>
        <begin position="92"/>
        <end position="227"/>
    </location>
</feature>
<evidence type="ECO:0000256" key="6">
    <source>
        <dbReference type="ARBA" id="ARBA00022759"/>
    </source>
</evidence>
<organism evidence="10 11">
    <name type="scientific">Dendrothele bispora (strain CBS 962.96)</name>
    <dbReference type="NCBI Taxonomy" id="1314807"/>
    <lineage>
        <taxon>Eukaryota</taxon>
        <taxon>Fungi</taxon>
        <taxon>Dikarya</taxon>
        <taxon>Basidiomycota</taxon>
        <taxon>Agaricomycotina</taxon>
        <taxon>Agaricomycetes</taxon>
        <taxon>Agaricomycetidae</taxon>
        <taxon>Agaricales</taxon>
        <taxon>Agaricales incertae sedis</taxon>
        <taxon>Dendrothele</taxon>
    </lineage>
</organism>
<feature type="region of interest" description="Disordered" evidence="8">
    <location>
        <begin position="386"/>
        <end position="413"/>
    </location>
</feature>
<evidence type="ECO:0000256" key="3">
    <source>
        <dbReference type="ARBA" id="ARBA00012180"/>
    </source>
</evidence>
<evidence type="ECO:0000256" key="7">
    <source>
        <dbReference type="ARBA" id="ARBA00022801"/>
    </source>
</evidence>
<evidence type="ECO:0000313" key="10">
    <source>
        <dbReference type="EMBL" id="THU79681.1"/>
    </source>
</evidence>
<dbReference type="InterPro" id="IPR002156">
    <property type="entry name" value="RNaseH_domain"/>
</dbReference>
<evidence type="ECO:0000256" key="1">
    <source>
        <dbReference type="ARBA" id="ARBA00000077"/>
    </source>
</evidence>
<accession>A0A4S8KV84</accession>
<evidence type="ECO:0000256" key="4">
    <source>
        <dbReference type="ARBA" id="ARBA00022722"/>
    </source>
</evidence>
<dbReference type="GO" id="GO:0046872">
    <property type="term" value="F:metal ion binding"/>
    <property type="evidence" value="ECO:0007669"/>
    <property type="project" value="UniProtKB-KW"/>
</dbReference>
<evidence type="ECO:0000313" key="11">
    <source>
        <dbReference type="Proteomes" id="UP000297245"/>
    </source>
</evidence>
<keyword evidence="7" id="KW-0378">Hydrolase</keyword>
<dbReference type="GO" id="GO:0004523">
    <property type="term" value="F:RNA-DNA hybrid ribonuclease activity"/>
    <property type="evidence" value="ECO:0007669"/>
    <property type="project" value="UniProtKB-EC"/>
</dbReference>
<feature type="compositionally biased region" description="Polar residues" evidence="8">
    <location>
        <begin position="387"/>
        <end position="404"/>
    </location>
</feature>
<dbReference type="InterPro" id="IPR036397">
    <property type="entry name" value="RNaseH_sf"/>
</dbReference>